<dbReference type="PANTHER" id="PTHR46517:SF1">
    <property type="entry name" value="FRUCTOSE-2,6-BISPHOSPHATASE TIGAR"/>
    <property type="match status" value="1"/>
</dbReference>
<keyword evidence="1 2" id="KW-0378">Hydrolase</keyword>
<evidence type="ECO:0000256" key="1">
    <source>
        <dbReference type="ARBA" id="ARBA00022801"/>
    </source>
</evidence>
<dbReference type="EC" id="3.1.3.73" evidence="2"/>
<dbReference type="Pfam" id="PF00300">
    <property type="entry name" value="His_Phos_1"/>
    <property type="match status" value="1"/>
</dbReference>
<keyword evidence="3" id="KW-1185">Reference proteome</keyword>
<organism evidence="2 3">
    <name type="scientific">Paenibacillus silagei</name>
    <dbReference type="NCBI Taxonomy" id="1670801"/>
    <lineage>
        <taxon>Bacteria</taxon>
        <taxon>Bacillati</taxon>
        <taxon>Bacillota</taxon>
        <taxon>Bacilli</taxon>
        <taxon>Bacillales</taxon>
        <taxon>Paenibacillaceae</taxon>
        <taxon>Paenibacillus</taxon>
    </lineage>
</organism>
<dbReference type="RefSeq" id="WP_209876581.1">
    <property type="nucleotide sequence ID" value="NZ_JAGGLV010000015.1"/>
</dbReference>
<accession>A0ABS4NVV4</accession>
<proteinExistence type="predicted"/>
<dbReference type="CDD" id="cd07067">
    <property type="entry name" value="HP_PGM_like"/>
    <property type="match status" value="1"/>
</dbReference>
<gene>
    <name evidence="2" type="ORF">J2Z70_004349</name>
</gene>
<dbReference type="SUPFAM" id="SSF53254">
    <property type="entry name" value="Phosphoglycerate mutase-like"/>
    <property type="match status" value="1"/>
</dbReference>
<dbReference type="InterPro" id="IPR051695">
    <property type="entry name" value="Phosphoglycerate_Mutase"/>
</dbReference>
<dbReference type="EMBL" id="JAGGLV010000015">
    <property type="protein sequence ID" value="MBP2114188.1"/>
    <property type="molecule type" value="Genomic_DNA"/>
</dbReference>
<dbReference type="InterPro" id="IPR013078">
    <property type="entry name" value="His_Pase_superF_clade-1"/>
</dbReference>
<reference evidence="2 3" key="1">
    <citation type="submission" date="2021-03" db="EMBL/GenBank/DDBJ databases">
        <title>Genomic Encyclopedia of Type Strains, Phase IV (KMG-IV): sequencing the most valuable type-strain genomes for metagenomic binning, comparative biology and taxonomic classification.</title>
        <authorList>
            <person name="Goeker M."/>
        </authorList>
    </citation>
    <scope>NUCLEOTIDE SEQUENCE [LARGE SCALE GENOMIC DNA]</scope>
    <source>
        <strain evidence="2 3">DSM 101953</strain>
    </source>
</reference>
<dbReference type="GO" id="GO:0043755">
    <property type="term" value="F:alpha-ribazole phosphatase activity"/>
    <property type="evidence" value="ECO:0007669"/>
    <property type="project" value="UniProtKB-EC"/>
</dbReference>
<name>A0ABS4NVV4_9BACL</name>
<dbReference type="Gene3D" id="3.40.50.1240">
    <property type="entry name" value="Phosphoglycerate mutase-like"/>
    <property type="match status" value="1"/>
</dbReference>
<comment type="caution">
    <text evidence="2">The sequence shown here is derived from an EMBL/GenBank/DDBJ whole genome shotgun (WGS) entry which is preliminary data.</text>
</comment>
<protein>
    <submittedName>
        <fullName evidence="2">Alpha-ribazole phosphatase</fullName>
        <ecNumber evidence="2">3.1.3.73</ecNumber>
    </submittedName>
</protein>
<dbReference type="PANTHER" id="PTHR46517">
    <property type="entry name" value="FRUCTOSE-2,6-BISPHOSPHATASE TIGAR"/>
    <property type="match status" value="1"/>
</dbReference>
<sequence length="257" mass="28717">MEKVGTQSPQTNPAQLELVIVRHGYTQWNQERRYLGRTDVTLMPGEAERLKGLRAQPPLGGEFRRVYCSDLRRCRETLEALVPHLMPQAIYDSRLREMDFGAWEGCRYDQLKYNPLYRSWIDDPGAATPPEGETWEQFAVRVDHFWEQLLQEVAAAVPARVGTARASAGAESIHPADPPTEAYDPETTLLKPDQGQVPAVFRVMLVTHGGVIRQLLARIIEGVTFYTAAAPAPGEVTVLHLRKVGGSWRMAAENANG</sequence>
<dbReference type="Proteomes" id="UP000773462">
    <property type="component" value="Unassembled WGS sequence"/>
</dbReference>
<dbReference type="SMART" id="SM00855">
    <property type="entry name" value="PGAM"/>
    <property type="match status" value="1"/>
</dbReference>
<evidence type="ECO:0000313" key="3">
    <source>
        <dbReference type="Proteomes" id="UP000773462"/>
    </source>
</evidence>
<dbReference type="InterPro" id="IPR029033">
    <property type="entry name" value="His_PPase_superfam"/>
</dbReference>
<evidence type="ECO:0000313" key="2">
    <source>
        <dbReference type="EMBL" id="MBP2114188.1"/>
    </source>
</evidence>